<dbReference type="Gene3D" id="2.40.30.10">
    <property type="entry name" value="Translation factors"/>
    <property type="match status" value="1"/>
</dbReference>
<dbReference type="SUPFAM" id="SSF160996">
    <property type="entry name" value="HI0933 insert domain-like"/>
    <property type="match status" value="1"/>
</dbReference>
<evidence type="ECO:0000259" key="4">
    <source>
        <dbReference type="Pfam" id="PF03486"/>
    </source>
</evidence>
<dbReference type="InterPro" id="IPR055178">
    <property type="entry name" value="RsdA/BaiN/AoA(So)-like_dom"/>
</dbReference>
<keyword evidence="7" id="KW-1185">Reference proteome</keyword>
<dbReference type="InterPro" id="IPR023166">
    <property type="entry name" value="BaiN-like_dom_sf"/>
</dbReference>
<feature type="domain" description="RsdA/BaiN/AoA(So)-like Rossmann fold-like" evidence="4">
    <location>
        <begin position="3"/>
        <end position="401"/>
    </location>
</feature>
<feature type="domain" description="RsdA/BaiN/AoA(So)-like insert" evidence="5">
    <location>
        <begin position="191"/>
        <end position="349"/>
    </location>
</feature>
<dbReference type="Gene3D" id="3.50.50.60">
    <property type="entry name" value="FAD/NAD(P)-binding domain"/>
    <property type="match status" value="1"/>
</dbReference>
<comment type="caution">
    <text evidence="6">The sequence shown here is derived from an EMBL/GenBank/DDBJ whole genome shotgun (WGS) entry which is preliminary data.</text>
</comment>
<dbReference type="Pfam" id="PF03486">
    <property type="entry name" value="HI0933_like"/>
    <property type="match status" value="1"/>
</dbReference>
<dbReference type="NCBIfam" id="TIGR00275">
    <property type="entry name" value="aminoacetone oxidase family FAD-binding enzyme"/>
    <property type="match status" value="1"/>
</dbReference>
<name>A0A941CLV1_9CLOT</name>
<dbReference type="PANTHER" id="PTHR42887:SF2">
    <property type="entry name" value="OS12G0638800 PROTEIN"/>
    <property type="match status" value="1"/>
</dbReference>
<accession>A0A941CLV1</accession>
<dbReference type="InterPro" id="IPR004792">
    <property type="entry name" value="BaiN-like"/>
</dbReference>
<dbReference type="EMBL" id="JAGSCS010000001">
    <property type="protein sequence ID" value="MBR0574935.1"/>
    <property type="molecule type" value="Genomic_DNA"/>
</dbReference>
<dbReference type="SUPFAM" id="SSF51905">
    <property type="entry name" value="FAD/NAD(P)-binding domain"/>
    <property type="match status" value="1"/>
</dbReference>
<dbReference type="Proteomes" id="UP000675379">
    <property type="component" value="Unassembled WGS sequence"/>
</dbReference>
<dbReference type="AlphaFoldDB" id="A0A941CLV1"/>
<dbReference type="PANTHER" id="PTHR42887">
    <property type="entry name" value="OS12G0638800 PROTEIN"/>
    <property type="match status" value="1"/>
</dbReference>
<dbReference type="InterPro" id="IPR057661">
    <property type="entry name" value="RsdA/BaiN/AoA(So)_Rossmann"/>
</dbReference>
<protein>
    <submittedName>
        <fullName evidence="6">NAD(P)/FAD-dependent oxidoreductase</fullName>
    </submittedName>
</protein>
<keyword evidence="3" id="KW-0274">FAD</keyword>
<keyword evidence="2" id="KW-0285">Flavoprotein</keyword>
<evidence type="ECO:0000256" key="2">
    <source>
        <dbReference type="ARBA" id="ARBA00022630"/>
    </source>
</evidence>
<evidence type="ECO:0000313" key="6">
    <source>
        <dbReference type="EMBL" id="MBR0574935.1"/>
    </source>
</evidence>
<reference evidence="6" key="1">
    <citation type="submission" date="2021-04" db="EMBL/GenBank/DDBJ databases">
        <title>Proteiniclasticum sedimins sp. nov., an obligate anaerobic bacterium isolated from anaerobic sludge.</title>
        <authorList>
            <person name="Liu J."/>
        </authorList>
    </citation>
    <scope>NUCLEOTIDE SEQUENCE</scope>
    <source>
        <strain evidence="6">BAD-10</strain>
    </source>
</reference>
<evidence type="ECO:0000256" key="3">
    <source>
        <dbReference type="ARBA" id="ARBA00022827"/>
    </source>
</evidence>
<organism evidence="6 7">
    <name type="scientific">Proteiniclasticum sediminis</name>
    <dbReference type="NCBI Taxonomy" id="2804028"/>
    <lineage>
        <taxon>Bacteria</taxon>
        <taxon>Bacillati</taxon>
        <taxon>Bacillota</taxon>
        <taxon>Clostridia</taxon>
        <taxon>Eubacteriales</taxon>
        <taxon>Clostridiaceae</taxon>
        <taxon>Proteiniclasticum</taxon>
    </lineage>
</organism>
<evidence type="ECO:0000256" key="1">
    <source>
        <dbReference type="ARBA" id="ARBA00001974"/>
    </source>
</evidence>
<dbReference type="Gene3D" id="1.10.8.260">
    <property type="entry name" value="HI0933 insert domain-like"/>
    <property type="match status" value="1"/>
</dbReference>
<proteinExistence type="predicted"/>
<evidence type="ECO:0000313" key="7">
    <source>
        <dbReference type="Proteomes" id="UP000675379"/>
    </source>
</evidence>
<evidence type="ECO:0000259" key="5">
    <source>
        <dbReference type="Pfam" id="PF22780"/>
    </source>
</evidence>
<dbReference type="RefSeq" id="WP_211799550.1">
    <property type="nucleotide sequence ID" value="NZ_JAGSCS010000001.1"/>
</dbReference>
<dbReference type="Pfam" id="PF22780">
    <property type="entry name" value="HI0933_like_1st"/>
    <property type="match status" value="1"/>
</dbReference>
<comment type="cofactor">
    <cofactor evidence="1">
        <name>FAD</name>
        <dbReference type="ChEBI" id="CHEBI:57692"/>
    </cofactor>
</comment>
<dbReference type="InterPro" id="IPR036188">
    <property type="entry name" value="FAD/NAD-bd_sf"/>
</dbReference>
<sequence>MLKIVVIGGGPAGMMAAIAAAAHKEHQVILLERNEKLGKKLFITGKGRCNVTNNKDIGEFFENIPRNREFLYSALYSFTNEQLMAFFRERGLELKVERGDRVFPASDKAFDVTDVLKEELLRRHVEIHYRTLVTDLLLEGRKIKGLVTNEGQIRGDWFIFAGGGASYSGTGSDGTLHRLAKRAGHRIIDMKPSLIPLVATDSFPKELQGLSLKNIRFTLVEKGKTKFSDVGEMLFTHFGVSGPLVLSASAYYQGGNATGIIDLKPGLQEQELDLRLQKDFLKFQNKDFQNSLHELLPSKLIPVIVRLSGIAPDKKCNSISKGERQQLVKLLKGLEVHITGAKSLNEAIITRGGVDIKEIDPSTMKSKLVDNLSFAGEMIDVDAVTGGFNLQIAFSTGYLAGGSL</sequence>
<gene>
    <name evidence="6" type="ORF">KCG48_01140</name>
</gene>